<keyword evidence="1" id="KW-0808">Transferase</keyword>
<dbReference type="Pfam" id="PF13439">
    <property type="entry name" value="Glyco_transf_4"/>
    <property type="match status" value="1"/>
</dbReference>
<dbReference type="AlphaFoldDB" id="A0A1F6CQN4"/>
<dbReference type="Proteomes" id="UP000176445">
    <property type="component" value="Unassembled WGS sequence"/>
</dbReference>
<dbReference type="Gene3D" id="3.40.50.2000">
    <property type="entry name" value="Glycogen Phosphorylase B"/>
    <property type="match status" value="3"/>
</dbReference>
<dbReference type="SUPFAM" id="SSF53756">
    <property type="entry name" value="UDP-Glycosyltransferase/glycogen phosphorylase"/>
    <property type="match status" value="2"/>
</dbReference>
<dbReference type="InterPro" id="IPR001296">
    <property type="entry name" value="Glyco_trans_1"/>
</dbReference>
<dbReference type="GO" id="GO:0016757">
    <property type="term" value="F:glycosyltransferase activity"/>
    <property type="evidence" value="ECO:0007669"/>
    <property type="project" value="InterPro"/>
</dbReference>
<proteinExistence type="predicted"/>
<feature type="compositionally biased region" description="Basic and acidic residues" evidence="2">
    <location>
        <begin position="133"/>
        <end position="145"/>
    </location>
</feature>
<feature type="domain" description="Glycosyl transferase family 1" evidence="3">
    <location>
        <begin position="236"/>
        <end position="403"/>
    </location>
</feature>
<feature type="region of interest" description="Disordered" evidence="2">
    <location>
        <begin position="124"/>
        <end position="146"/>
    </location>
</feature>
<dbReference type="InterPro" id="IPR028098">
    <property type="entry name" value="Glyco_trans_4-like_N"/>
</dbReference>
<evidence type="ECO:0000256" key="1">
    <source>
        <dbReference type="ARBA" id="ARBA00022679"/>
    </source>
</evidence>
<dbReference type="GO" id="GO:0009103">
    <property type="term" value="P:lipopolysaccharide biosynthetic process"/>
    <property type="evidence" value="ECO:0007669"/>
    <property type="project" value="TreeGrafter"/>
</dbReference>
<evidence type="ECO:0000313" key="5">
    <source>
        <dbReference type="EMBL" id="OGG51400.1"/>
    </source>
</evidence>
<protein>
    <recommendedName>
        <fullName evidence="7">Glycosyl transferase family 1 domain-containing protein</fullName>
    </recommendedName>
</protein>
<accession>A0A1F6CQN4</accession>
<dbReference type="Pfam" id="PF00534">
    <property type="entry name" value="Glycos_transf_1"/>
    <property type="match status" value="1"/>
</dbReference>
<sequence length="426" mass="48269">MKILWLTWKDKNHPRAGGAEVVNEELAKRLVRDGHEVKFLVAGYKDAMPEEIRDGFAVVRIGNRFSVYWRVYRYYKKHLQEWPDLVIDEMNTIPFFAKFYAIKNEKSEEGSSMARSGGAGLGDVLNSTTENHAGPRDNVRGERNRLSSSKQKNILFVHQLARQIWFYEMPFPFSLIGYLVEPLYLWLLNDRQAVTVSLSTRRDLVRFGFKEEKVHIISEGIELEPVADLKSIQKFERPTILALGAIRPMKRTHHIVRAFELLRRTIPNARLIIAGEPEGRYGKSVLAQAKSSIYARDIECIGRVSPEKKRELLGTCHFLLCTSVKEGWGLVVTEANSQGTPAVVYDVDGLRDSVKNAASFEAGGEVGGSTGIITKKNTPAALAQALAQLLVDESAYAAMQKRGWEWSKEITFDKSYRQFAEILKYV</sequence>
<organism evidence="5 6">
    <name type="scientific">Candidatus Kaiserbacteria bacterium RIFCSPHIGHO2_01_FULL_54_36b</name>
    <dbReference type="NCBI Taxonomy" id="1798483"/>
    <lineage>
        <taxon>Bacteria</taxon>
        <taxon>Candidatus Kaiseribacteriota</taxon>
    </lineage>
</organism>
<dbReference type="CDD" id="cd03801">
    <property type="entry name" value="GT4_PimA-like"/>
    <property type="match status" value="1"/>
</dbReference>
<evidence type="ECO:0000256" key="2">
    <source>
        <dbReference type="SAM" id="MobiDB-lite"/>
    </source>
</evidence>
<evidence type="ECO:0000259" key="4">
    <source>
        <dbReference type="Pfam" id="PF13439"/>
    </source>
</evidence>
<comment type="caution">
    <text evidence="5">The sequence shown here is derived from an EMBL/GenBank/DDBJ whole genome shotgun (WGS) entry which is preliminary data.</text>
</comment>
<dbReference type="EMBL" id="MFKW01000029">
    <property type="protein sequence ID" value="OGG51400.1"/>
    <property type="molecule type" value="Genomic_DNA"/>
</dbReference>
<dbReference type="PANTHER" id="PTHR46401">
    <property type="entry name" value="GLYCOSYLTRANSFERASE WBBK-RELATED"/>
    <property type="match status" value="1"/>
</dbReference>
<evidence type="ECO:0000313" key="6">
    <source>
        <dbReference type="Proteomes" id="UP000176445"/>
    </source>
</evidence>
<gene>
    <name evidence="5" type="ORF">A2704_03465</name>
</gene>
<evidence type="ECO:0008006" key="7">
    <source>
        <dbReference type="Google" id="ProtNLM"/>
    </source>
</evidence>
<evidence type="ECO:0000259" key="3">
    <source>
        <dbReference type="Pfam" id="PF00534"/>
    </source>
</evidence>
<dbReference type="PANTHER" id="PTHR46401:SF2">
    <property type="entry name" value="GLYCOSYLTRANSFERASE WBBK-RELATED"/>
    <property type="match status" value="1"/>
</dbReference>
<reference evidence="5 6" key="1">
    <citation type="journal article" date="2016" name="Nat. Commun.">
        <title>Thousands of microbial genomes shed light on interconnected biogeochemical processes in an aquifer system.</title>
        <authorList>
            <person name="Anantharaman K."/>
            <person name="Brown C.T."/>
            <person name="Hug L.A."/>
            <person name="Sharon I."/>
            <person name="Castelle C.J."/>
            <person name="Probst A.J."/>
            <person name="Thomas B.C."/>
            <person name="Singh A."/>
            <person name="Wilkins M.J."/>
            <person name="Karaoz U."/>
            <person name="Brodie E.L."/>
            <person name="Williams K.H."/>
            <person name="Hubbard S.S."/>
            <person name="Banfield J.F."/>
        </authorList>
    </citation>
    <scope>NUCLEOTIDE SEQUENCE [LARGE SCALE GENOMIC DNA]</scope>
</reference>
<name>A0A1F6CQN4_9BACT</name>
<feature type="domain" description="Glycosyltransferase subfamily 4-like N-terminal" evidence="4">
    <location>
        <begin position="17"/>
        <end position="86"/>
    </location>
</feature>